<dbReference type="Gene3D" id="3.30.160.60">
    <property type="entry name" value="Classic Zinc Finger"/>
    <property type="match status" value="1"/>
</dbReference>
<reference evidence="8" key="1">
    <citation type="journal article" date="2012" name="Proc. Natl. Acad. Sci. U.S.A.">
        <title>Genome sequence of the button mushroom Agaricus bisporus reveals mechanisms governing adaptation to a humic-rich ecological niche.</title>
        <authorList>
            <person name="Morin E."/>
            <person name="Kohler A."/>
            <person name="Baker A.R."/>
            <person name="Foulongne-Oriol M."/>
            <person name="Lombard V."/>
            <person name="Nagy L.G."/>
            <person name="Ohm R.A."/>
            <person name="Patyshakuliyeva A."/>
            <person name="Brun A."/>
            <person name="Aerts A.L."/>
            <person name="Bailey A.M."/>
            <person name="Billette C."/>
            <person name="Coutinho P.M."/>
            <person name="Deakin G."/>
            <person name="Doddapaneni H."/>
            <person name="Floudas D."/>
            <person name="Grimwood J."/>
            <person name="Hilden K."/>
            <person name="Kuees U."/>
            <person name="LaButti K.M."/>
            <person name="Lapidus A."/>
            <person name="Lindquist E.A."/>
            <person name="Lucas S.M."/>
            <person name="Murat C."/>
            <person name="Riley R.W."/>
            <person name="Salamov A.A."/>
            <person name="Schmutz J."/>
            <person name="Subramanian V."/>
            <person name="Woesten H.A.B."/>
            <person name="Xu J."/>
            <person name="Eastwood D.C."/>
            <person name="Foster G.D."/>
            <person name="Sonnenberg A.S."/>
            <person name="Cullen D."/>
            <person name="de Vries R.P."/>
            <person name="Lundell T."/>
            <person name="Hibbett D.S."/>
            <person name="Henrissat B."/>
            <person name="Burton K.S."/>
            <person name="Kerrigan R.W."/>
            <person name="Challen M.P."/>
            <person name="Grigoriev I.V."/>
            <person name="Martin F."/>
        </authorList>
    </citation>
    <scope>NUCLEOTIDE SEQUENCE [LARGE SCALE GENOMIC DNA]</scope>
    <source>
        <strain evidence="8">JB137-S8 / ATCC MYA-4627 / FGSC 10392</strain>
    </source>
</reference>
<dbReference type="RefSeq" id="XP_007334697.1">
    <property type="nucleotide sequence ID" value="XM_007334635.1"/>
</dbReference>
<dbReference type="HOGENOM" id="CLU_075838_1_1_1"/>
<accession>K5WVS7</accession>
<evidence type="ECO:0000256" key="3">
    <source>
        <dbReference type="ARBA" id="ARBA00022771"/>
    </source>
</evidence>
<evidence type="ECO:0000256" key="1">
    <source>
        <dbReference type="ARBA" id="ARBA00022723"/>
    </source>
</evidence>
<name>K5WVS7_AGABU</name>
<protein>
    <recommendedName>
        <fullName evidence="6">C2H2-type domain-containing protein</fullName>
    </recommendedName>
</protein>
<sequence length="290" mass="33708">MSFCGRCDRYFRTWPAFNQHVNNSASHNICDECDIDFSDWSDLQDHWVESPYHSYCQPCNEHFDDDEELEDHDESGHSWCRQCNRFFANDYGRREHYRQSSVHFYCAPCDHLFQAASNLQAHLNSSIHRPRNVKCRGKGCDRTFVSVSAMILHLEGGKCVSGIDRTYVDQKVREYDRNNIITDPSRMITGSGSQSNSTYYATKAAWNGYAFECYLCHHTYNTLPILNQHLGSPRHQDKFYLCPLNTCRTRFSTLSALCQHIESERCGVHRFRDVKDMMGSVVGGMNRLTY</sequence>
<keyword evidence="1" id="KW-0479">Metal-binding</keyword>
<gene>
    <name evidence="7" type="ORF">AGABI1DRAFT_80829</name>
</gene>
<dbReference type="KEGG" id="abp:AGABI1DRAFT80829"/>
<evidence type="ECO:0000256" key="4">
    <source>
        <dbReference type="ARBA" id="ARBA00022833"/>
    </source>
</evidence>
<keyword evidence="2" id="KW-0677">Repeat</keyword>
<evidence type="ECO:0000313" key="7">
    <source>
        <dbReference type="EMBL" id="EKM74647.1"/>
    </source>
</evidence>
<keyword evidence="4" id="KW-0862">Zinc</keyword>
<dbReference type="EMBL" id="JH971432">
    <property type="protein sequence ID" value="EKM74647.1"/>
    <property type="molecule type" value="Genomic_DNA"/>
</dbReference>
<dbReference type="GO" id="GO:0008270">
    <property type="term" value="F:zinc ion binding"/>
    <property type="evidence" value="ECO:0007669"/>
    <property type="project" value="UniProtKB-KW"/>
</dbReference>
<evidence type="ECO:0000256" key="5">
    <source>
        <dbReference type="PROSITE-ProRule" id="PRU00042"/>
    </source>
</evidence>
<dbReference type="OrthoDB" id="6077919at2759"/>
<dbReference type="eggNOG" id="KOG1721">
    <property type="taxonomic scope" value="Eukaryota"/>
</dbReference>
<proteinExistence type="predicted"/>
<keyword evidence="8" id="KW-1185">Reference proteome</keyword>
<dbReference type="GeneID" id="18831703"/>
<evidence type="ECO:0000256" key="2">
    <source>
        <dbReference type="ARBA" id="ARBA00022737"/>
    </source>
</evidence>
<keyword evidence="3 5" id="KW-0863">Zinc-finger</keyword>
<organism evidence="7 8">
    <name type="scientific">Agaricus bisporus var. burnettii (strain JB137-S8 / ATCC MYA-4627 / FGSC 10392)</name>
    <name type="common">White button mushroom</name>
    <dbReference type="NCBI Taxonomy" id="597362"/>
    <lineage>
        <taxon>Eukaryota</taxon>
        <taxon>Fungi</taxon>
        <taxon>Dikarya</taxon>
        <taxon>Basidiomycota</taxon>
        <taxon>Agaricomycotina</taxon>
        <taxon>Agaricomycetes</taxon>
        <taxon>Agaricomycetidae</taxon>
        <taxon>Agaricales</taxon>
        <taxon>Agaricineae</taxon>
        <taxon>Agaricaceae</taxon>
        <taxon>Agaricus</taxon>
    </lineage>
</organism>
<feature type="domain" description="C2H2-type" evidence="6">
    <location>
        <begin position="104"/>
        <end position="133"/>
    </location>
</feature>
<dbReference type="PANTHER" id="PTHR24409">
    <property type="entry name" value="ZINC FINGER PROTEIN 142"/>
    <property type="match status" value="1"/>
</dbReference>
<dbReference type="InterPro" id="IPR013087">
    <property type="entry name" value="Znf_C2H2_type"/>
</dbReference>
<dbReference type="InParanoid" id="K5WVS7"/>
<dbReference type="PROSITE" id="PS50157">
    <property type="entry name" value="ZINC_FINGER_C2H2_2"/>
    <property type="match status" value="1"/>
</dbReference>
<dbReference type="PROSITE" id="PS00028">
    <property type="entry name" value="ZINC_FINGER_C2H2_1"/>
    <property type="match status" value="1"/>
</dbReference>
<dbReference type="SMART" id="SM00355">
    <property type="entry name" value="ZnF_C2H2"/>
    <property type="match status" value="8"/>
</dbReference>
<evidence type="ECO:0000259" key="6">
    <source>
        <dbReference type="PROSITE" id="PS50157"/>
    </source>
</evidence>
<evidence type="ECO:0000313" key="8">
    <source>
        <dbReference type="Proteomes" id="UP000008493"/>
    </source>
</evidence>
<dbReference type="Proteomes" id="UP000008493">
    <property type="component" value="Unassembled WGS sequence"/>
</dbReference>
<dbReference type="OMA" id="CVLCHRE"/>
<dbReference type="AlphaFoldDB" id="K5WVS7"/>